<keyword evidence="2" id="KW-1185">Reference proteome</keyword>
<reference evidence="1" key="1">
    <citation type="journal article" date="2023" name="Mol. Phylogenet. Evol.">
        <title>Genome-scale phylogeny and comparative genomics of the fungal order Sordariales.</title>
        <authorList>
            <person name="Hensen N."/>
            <person name="Bonometti L."/>
            <person name="Westerberg I."/>
            <person name="Brannstrom I.O."/>
            <person name="Guillou S."/>
            <person name="Cros-Aarteil S."/>
            <person name="Calhoun S."/>
            <person name="Haridas S."/>
            <person name="Kuo A."/>
            <person name="Mondo S."/>
            <person name="Pangilinan J."/>
            <person name="Riley R."/>
            <person name="LaButti K."/>
            <person name="Andreopoulos B."/>
            <person name="Lipzen A."/>
            <person name="Chen C."/>
            <person name="Yan M."/>
            <person name="Daum C."/>
            <person name="Ng V."/>
            <person name="Clum A."/>
            <person name="Steindorff A."/>
            <person name="Ohm R.A."/>
            <person name="Martin F."/>
            <person name="Silar P."/>
            <person name="Natvig D.O."/>
            <person name="Lalanne C."/>
            <person name="Gautier V."/>
            <person name="Ament-Velasquez S.L."/>
            <person name="Kruys A."/>
            <person name="Hutchinson M.I."/>
            <person name="Powell A.J."/>
            <person name="Barry K."/>
            <person name="Miller A.N."/>
            <person name="Grigoriev I.V."/>
            <person name="Debuchy R."/>
            <person name="Gladieux P."/>
            <person name="Hiltunen Thoren M."/>
            <person name="Johannesson H."/>
        </authorList>
    </citation>
    <scope>NUCLEOTIDE SEQUENCE</scope>
    <source>
        <strain evidence="1">CBS 333.67</strain>
    </source>
</reference>
<dbReference type="Proteomes" id="UP001273166">
    <property type="component" value="Unassembled WGS sequence"/>
</dbReference>
<dbReference type="GeneID" id="87888027"/>
<dbReference type="AlphaFoldDB" id="A0AAJ0M3S4"/>
<evidence type="ECO:0000313" key="2">
    <source>
        <dbReference type="Proteomes" id="UP001273166"/>
    </source>
</evidence>
<protein>
    <submittedName>
        <fullName evidence="1">Uncharacterized protein</fullName>
    </submittedName>
</protein>
<comment type="caution">
    <text evidence="1">The sequence shown here is derived from an EMBL/GenBank/DDBJ whole genome shotgun (WGS) entry which is preliminary data.</text>
</comment>
<organism evidence="1 2">
    <name type="scientific">Chaetomium strumarium</name>
    <dbReference type="NCBI Taxonomy" id="1170767"/>
    <lineage>
        <taxon>Eukaryota</taxon>
        <taxon>Fungi</taxon>
        <taxon>Dikarya</taxon>
        <taxon>Ascomycota</taxon>
        <taxon>Pezizomycotina</taxon>
        <taxon>Sordariomycetes</taxon>
        <taxon>Sordariomycetidae</taxon>
        <taxon>Sordariales</taxon>
        <taxon>Chaetomiaceae</taxon>
        <taxon>Chaetomium</taxon>
    </lineage>
</organism>
<name>A0AAJ0M3S4_9PEZI</name>
<evidence type="ECO:0000313" key="1">
    <source>
        <dbReference type="EMBL" id="KAK3307684.1"/>
    </source>
</evidence>
<gene>
    <name evidence="1" type="ORF">B0T15DRAFT_530857</name>
</gene>
<dbReference type="RefSeq" id="XP_062723464.1">
    <property type="nucleotide sequence ID" value="XM_062869198.1"/>
</dbReference>
<reference evidence="1" key="2">
    <citation type="submission" date="2023-06" db="EMBL/GenBank/DDBJ databases">
        <authorList>
            <consortium name="Lawrence Berkeley National Laboratory"/>
            <person name="Mondo S.J."/>
            <person name="Hensen N."/>
            <person name="Bonometti L."/>
            <person name="Westerberg I."/>
            <person name="Brannstrom I.O."/>
            <person name="Guillou S."/>
            <person name="Cros-Aarteil S."/>
            <person name="Calhoun S."/>
            <person name="Haridas S."/>
            <person name="Kuo A."/>
            <person name="Pangilinan J."/>
            <person name="Riley R."/>
            <person name="Labutti K."/>
            <person name="Andreopoulos B."/>
            <person name="Lipzen A."/>
            <person name="Chen C."/>
            <person name="Yanf M."/>
            <person name="Daum C."/>
            <person name="Ng V."/>
            <person name="Clum A."/>
            <person name="Steindorff A."/>
            <person name="Ohm R."/>
            <person name="Martin F."/>
            <person name="Silar P."/>
            <person name="Natvig D."/>
            <person name="Lalanne C."/>
            <person name="Gautier V."/>
            <person name="Ament-Velasquez S.L."/>
            <person name="Kruys A."/>
            <person name="Hutchinson M.I."/>
            <person name="Powell A.J."/>
            <person name="Barry K."/>
            <person name="Miller A.N."/>
            <person name="Grigoriev I.V."/>
            <person name="Debuchy R."/>
            <person name="Gladieux P."/>
            <person name="Thoren M.H."/>
            <person name="Johannesson H."/>
        </authorList>
    </citation>
    <scope>NUCLEOTIDE SEQUENCE</scope>
    <source>
        <strain evidence="1">CBS 333.67</strain>
    </source>
</reference>
<dbReference type="EMBL" id="JAUDZG010000003">
    <property type="protein sequence ID" value="KAK3307684.1"/>
    <property type="molecule type" value="Genomic_DNA"/>
</dbReference>
<sequence>MQNQPSSKIDLETIVKDRRHHPEPSCRYLATHRNSYLDIPFGELITLPFYTTVIDLQRLTPREVKCLAKITSEGHKGDFVTTLAKYCKGLDTTQRAAALFEGSIHLVESTSVPPQTTAEEREEWVSVSYAQLHWL</sequence>
<proteinExistence type="predicted"/>
<accession>A0AAJ0M3S4</accession>